<dbReference type="PROSITE" id="PS51257">
    <property type="entry name" value="PROKAR_LIPOPROTEIN"/>
    <property type="match status" value="1"/>
</dbReference>
<keyword evidence="1" id="KW-0732">Signal</keyword>
<proteinExistence type="predicted"/>
<reference evidence="2" key="1">
    <citation type="journal article" date="2021" name="PeerJ">
        <title>Extensive microbial diversity within the chicken gut microbiome revealed by metagenomics and culture.</title>
        <authorList>
            <person name="Gilroy R."/>
            <person name="Ravi A."/>
            <person name="Getino M."/>
            <person name="Pursley I."/>
            <person name="Horton D.L."/>
            <person name="Alikhan N.F."/>
            <person name="Baker D."/>
            <person name="Gharbi K."/>
            <person name="Hall N."/>
            <person name="Watson M."/>
            <person name="Adriaenssens E.M."/>
            <person name="Foster-Nyarko E."/>
            <person name="Jarju S."/>
            <person name="Secka A."/>
            <person name="Antonio M."/>
            <person name="Oren A."/>
            <person name="Chaudhuri R.R."/>
            <person name="La Ragione R."/>
            <person name="Hildebrand F."/>
            <person name="Pallen M.J."/>
        </authorList>
    </citation>
    <scope>NUCLEOTIDE SEQUENCE</scope>
    <source>
        <strain evidence="2">ChiHjej12B11-9195</strain>
    </source>
</reference>
<evidence type="ECO:0000313" key="2">
    <source>
        <dbReference type="EMBL" id="HIY95924.1"/>
    </source>
</evidence>
<reference evidence="2" key="2">
    <citation type="submission" date="2021-04" db="EMBL/GenBank/DDBJ databases">
        <authorList>
            <person name="Gilroy R."/>
        </authorList>
    </citation>
    <scope>NUCLEOTIDE SEQUENCE</scope>
    <source>
        <strain evidence="2">ChiHjej12B11-9195</strain>
    </source>
</reference>
<evidence type="ECO:0000313" key="3">
    <source>
        <dbReference type="Proteomes" id="UP000824134"/>
    </source>
</evidence>
<comment type="caution">
    <text evidence="2">The sequence shown here is derived from an EMBL/GenBank/DDBJ whole genome shotgun (WGS) entry which is preliminary data.</text>
</comment>
<feature type="chain" id="PRO_5038483720" evidence="1">
    <location>
        <begin position="19"/>
        <end position="304"/>
    </location>
</feature>
<dbReference type="EMBL" id="DXCN01000074">
    <property type="protein sequence ID" value="HIY95924.1"/>
    <property type="molecule type" value="Genomic_DNA"/>
</dbReference>
<protein>
    <submittedName>
        <fullName evidence="2">Uncharacterized protein</fullName>
    </submittedName>
</protein>
<feature type="signal peptide" evidence="1">
    <location>
        <begin position="1"/>
        <end position="18"/>
    </location>
</feature>
<sequence>MSKKAAPVFLVAACLALAACGSMGGQGVAGDSEGETGNTSVVAPTVDRDSYSNVHAVLNPEKQTIDTPLNKYVHDSDEHMTIARANYINLKKCATGKGYELPHHFYQTEYRIEAPFGVWSYSFAEKYGYEINHTLGKVYVDEGYKGEDVPSEIQQTFETCLTEIADQEIPYFIKGVAMSATAETAVLSEVSGQVTYLVEEDSDVKAAIQEWIQCLNDQGIQIDPQYEEPLPIIPDDKEANIKQALVDVQCKQDVRLMERYFDAQAQYEQALIEKNQAAFNTLAERKEAYLSQAREVLVQNGVTP</sequence>
<gene>
    <name evidence="2" type="ORF">H9821_09790</name>
</gene>
<dbReference type="AlphaFoldDB" id="A0A9D2CQB7"/>
<organism evidence="2 3">
    <name type="scientific">Candidatus Rothia avicola</name>
    <dbReference type="NCBI Taxonomy" id="2840478"/>
    <lineage>
        <taxon>Bacteria</taxon>
        <taxon>Bacillati</taxon>
        <taxon>Actinomycetota</taxon>
        <taxon>Actinomycetes</taxon>
        <taxon>Micrococcales</taxon>
        <taxon>Micrococcaceae</taxon>
        <taxon>Rothia</taxon>
    </lineage>
</organism>
<name>A0A9D2CQB7_9MICC</name>
<evidence type="ECO:0000256" key="1">
    <source>
        <dbReference type="SAM" id="SignalP"/>
    </source>
</evidence>
<accession>A0A9D2CQB7</accession>
<dbReference type="Proteomes" id="UP000824134">
    <property type="component" value="Unassembled WGS sequence"/>
</dbReference>